<name>A0ACC2UWH8_9TREE</name>
<sequence length="1167" mass="133686">MTDAAREQDEGNLSVNPSTSPSAELRWYETEFSHHLNYLNHWSTGAVTEGSNSPALFGWRQAGKRDITDDLPAKWTSAEKLKFFGSIARRSRWQPDLIAQDIGSKTQADVVEYIEVLERERRILKVFSKPRKKRLQHSGWISGLAPAAREIKESRLKWEEGLAEQLAAKECQRDVETPNNVDREFHLQRVADIAKKCRLKAHEMDRTPEKDSSALRPQRLELLKSSKRQLDEAVENSKLECIAPVVEGVLRACDVNGLRVLDVIVRQAVETTSDGLIGRSEGLETATLQPTDTPVEATPTTIAASDARSFSRKTSELTNERYEQEKERLRYLSQFPVRQLNENQRAEKRTLAKRVQGREKRREKAGLKASLQLRPDDSSNPEVEDTVTVASAPTPSMAVSNFTPRRADDQDDVVQRVNKNADDSTDHSKNQIQALLDLKSHKTHRPDTLEKHIARIAQEEYEKARAEYLARVPLQELTEAQKREKRTLTERIRARERKRLKSAEKAGLVLDTHRTAVLDAPQADIRLCVLYQKKSKRKRADTDDTNDDSESPHSKRLQRHLSEQQRLDYLKRLRTLANPLSEDEKKEMKTLRARIKMRNQYYKQNAGKLEAGVKQELSLRSTSTAPPEQEKSEEISPPMSPDPTETPPEQEVKRKRGRPKKVRPEPNEQKRADDNQSERFDEPLAGTTPSLDGLAGESRRANQFDDNGVGITYFRNNLKRHYQAKTDELAKFIDDFSVEFEMEFRLLLKNDHKVISKMLKESRYTPQLYAFAIRRRMELLDFEQLVKLLERTESEADSSLIDLTQIIESFQPIVENIRRCLELCVELTNDVRLPETSARAITADIAGLALSMVPKLAPPEEAMEAPKNKNLITTPAAYRPRILDTEWVEIVDPSDGLFEEAPLAEVDEDVAAEDDRLDEVDQQQDIIDRLEDEEYEERITKASRYPDQVIMKKVAIPVLQHDVFDWLMYELPNKKGRWLARQKKAKAEMLPDTWGFDTSPNTPPSADVNSTDQVPLHSAGRNLEELRKTLRATIYQHDRIRWQRIKRFRDPMYRLGGVQPFESHFKSAQFIDSSDGEDSETEIEDDEGEDELENDVGDGLDGHVGAEWEMHMEEESDELDADTEEDLDGDGERNSRIISVLPAFPQPSHLPHLPDSLLTHKHRQDVG</sequence>
<organism evidence="1 2">
    <name type="scientific">Naganishia cerealis</name>
    <dbReference type="NCBI Taxonomy" id="610337"/>
    <lineage>
        <taxon>Eukaryota</taxon>
        <taxon>Fungi</taxon>
        <taxon>Dikarya</taxon>
        <taxon>Basidiomycota</taxon>
        <taxon>Agaricomycotina</taxon>
        <taxon>Tremellomycetes</taxon>
        <taxon>Filobasidiales</taxon>
        <taxon>Filobasidiaceae</taxon>
        <taxon>Naganishia</taxon>
    </lineage>
</organism>
<keyword evidence="2" id="KW-1185">Reference proteome</keyword>
<proteinExistence type="predicted"/>
<gene>
    <name evidence="1" type="ORF">QFC19_009199</name>
</gene>
<dbReference type="Proteomes" id="UP001241377">
    <property type="component" value="Unassembled WGS sequence"/>
</dbReference>
<comment type="caution">
    <text evidence="1">The sequence shown here is derived from an EMBL/GenBank/DDBJ whole genome shotgun (WGS) entry which is preliminary data.</text>
</comment>
<dbReference type="EMBL" id="JASBWR010000153">
    <property type="protein sequence ID" value="KAJ9091203.1"/>
    <property type="molecule type" value="Genomic_DNA"/>
</dbReference>
<protein>
    <submittedName>
        <fullName evidence="1">Uncharacterized protein</fullName>
    </submittedName>
</protein>
<reference evidence="1" key="1">
    <citation type="submission" date="2023-04" db="EMBL/GenBank/DDBJ databases">
        <title>Draft Genome sequencing of Naganishia species isolated from polar environments using Oxford Nanopore Technology.</title>
        <authorList>
            <person name="Leo P."/>
            <person name="Venkateswaran K."/>
        </authorList>
    </citation>
    <scope>NUCLEOTIDE SEQUENCE</scope>
    <source>
        <strain evidence="1">MNA-CCFEE 5261</strain>
    </source>
</reference>
<evidence type="ECO:0000313" key="2">
    <source>
        <dbReference type="Proteomes" id="UP001241377"/>
    </source>
</evidence>
<evidence type="ECO:0000313" key="1">
    <source>
        <dbReference type="EMBL" id="KAJ9091203.1"/>
    </source>
</evidence>
<accession>A0ACC2UWH8</accession>